<dbReference type="EMBL" id="JANIBC010000011">
    <property type="protein sequence ID" value="MCQ8186011.1"/>
    <property type="molecule type" value="Genomic_DNA"/>
</dbReference>
<dbReference type="AlphaFoldDB" id="A0A9X2LAI6"/>
<name>A0A9X2LAI6_9PROT</name>
<sequence length="268" mass="30682">MTYFNHLPFARPGWEIAQGAGPVLATAVHAGHLTDPDLEDRFQLSSEGRRREEDPMTGIWASVGDHSFRCFVSRFQVDLNRAREKAVYMTPDDAWGLDVWADPPDERRKEAILKEWDAYYALMAKWIEHLIAQHGTVVLLDIHSYNHRRDGAFSAPGPQEDNPDIDLGVTTTDHARFGRLVDIIEEEVGREEAAGRKLDVRRNVRYPDGGHWPEWVYANYGENVATVTLEYKKFYMDEWTGAAFLPVVEDLRQGLTRAVTSLKRELSR</sequence>
<gene>
    <name evidence="1" type="ORF">NOG11_11490</name>
</gene>
<dbReference type="InterPro" id="IPR007709">
    <property type="entry name" value="N-FG_amidohydro"/>
</dbReference>
<reference evidence="1" key="1">
    <citation type="submission" date="2022-07" db="EMBL/GenBank/DDBJ databases">
        <title>Parvularcula maris sp. nov., an algicidal bacterium isolated from seawater.</title>
        <authorList>
            <person name="Li F."/>
        </authorList>
    </citation>
    <scope>NUCLEOTIDE SEQUENCE</scope>
    <source>
        <strain evidence="1">BGMRC 0090</strain>
    </source>
</reference>
<comment type="caution">
    <text evidence="1">The sequence shown here is derived from an EMBL/GenBank/DDBJ whole genome shotgun (WGS) entry which is preliminary data.</text>
</comment>
<dbReference type="SUPFAM" id="SSF53187">
    <property type="entry name" value="Zn-dependent exopeptidases"/>
    <property type="match status" value="1"/>
</dbReference>
<evidence type="ECO:0000313" key="1">
    <source>
        <dbReference type="EMBL" id="MCQ8186011.1"/>
    </source>
</evidence>
<accession>A0A9X2LAI6</accession>
<dbReference type="Proteomes" id="UP001142610">
    <property type="component" value="Unassembled WGS sequence"/>
</dbReference>
<evidence type="ECO:0000313" key="2">
    <source>
        <dbReference type="Proteomes" id="UP001142610"/>
    </source>
</evidence>
<keyword evidence="2" id="KW-1185">Reference proteome</keyword>
<proteinExistence type="predicted"/>
<dbReference type="RefSeq" id="WP_256619907.1">
    <property type="nucleotide sequence ID" value="NZ_JANIBC010000011.1"/>
</dbReference>
<protein>
    <submittedName>
        <fullName evidence="1">N-formylglutamate amidohydrolase</fullName>
    </submittedName>
</protein>
<dbReference type="Pfam" id="PF05013">
    <property type="entry name" value="FGase"/>
    <property type="match status" value="1"/>
</dbReference>
<organism evidence="1 2">
    <name type="scientific">Parvularcula maris</name>
    <dbReference type="NCBI Taxonomy" id="2965077"/>
    <lineage>
        <taxon>Bacteria</taxon>
        <taxon>Pseudomonadati</taxon>
        <taxon>Pseudomonadota</taxon>
        <taxon>Alphaproteobacteria</taxon>
        <taxon>Parvularculales</taxon>
        <taxon>Parvularculaceae</taxon>
        <taxon>Parvularcula</taxon>
    </lineage>
</organism>
<dbReference type="Gene3D" id="3.40.630.40">
    <property type="entry name" value="Zn-dependent exopeptidases"/>
    <property type="match status" value="1"/>
</dbReference>